<name>A0A6M4AVF5_9SPHN</name>
<dbReference type="InterPro" id="IPR044914">
    <property type="entry name" value="Endosialidase_C_dom_sf"/>
</dbReference>
<dbReference type="Gene3D" id="1.20.5.100">
    <property type="entry name" value="Cytochrome c1, transmembrane anchor, C-terminal"/>
    <property type="match status" value="1"/>
</dbReference>
<dbReference type="CDD" id="cd10144">
    <property type="entry name" value="Peptidase_S74_CIMCD"/>
    <property type="match status" value="1"/>
</dbReference>
<dbReference type="AlphaFoldDB" id="A0A6M4AVF5"/>
<evidence type="ECO:0000259" key="1">
    <source>
        <dbReference type="PROSITE" id="PS51688"/>
    </source>
</evidence>
<keyword evidence="3" id="KW-1185">Reference proteome</keyword>
<dbReference type="PROSITE" id="PS51688">
    <property type="entry name" value="ICA"/>
    <property type="match status" value="1"/>
</dbReference>
<sequence length="482" mass="50525">MDSIVRGVVWRPRPFSLDDEQEEGAVAVPQYVFADLVRESCTATGTGPLVLGGALPGHRRFADAVPVGASFCYAVAGITDPAQWENGIGQIDGQGRLVRLTISASSAGGARVDFAAGLKSVALTVGANWFAEASVPPEIGEVTGLQAALNGKQAAGNYALSAHSHVLGDVTGLQAALDSRQPVSTGHGSATLIDAADQITVRRGSGWVNVPGSAVLARDANGNVALGTGGAAAQSRIDVQSAAGIWHQIRLSAGQPSSACYMGAVNMAVGSWMFDAAYYGTSLQWMPVHTVASGIRMVAGEVLLCGNSGLTVGALYVPTTLMAAGAASVRPGTDNVRSLGTAGARWTQLFAATGTIATSDRETKRDIEAIPDDWLDAWSGVDWRRFRFVDGQRWHTGLVAQEVHEAFARLGLDATGIGLICIDEDGEGGRIWGLRYNECFAIEAAWQRRELARVHAAIQAPRRRRHAVRAKRDSAAGTETGA</sequence>
<dbReference type="Pfam" id="PF13884">
    <property type="entry name" value="Peptidase_S74"/>
    <property type="match status" value="1"/>
</dbReference>
<dbReference type="Proteomes" id="UP000503018">
    <property type="component" value="Chromosome"/>
</dbReference>
<dbReference type="EMBL" id="CP053015">
    <property type="protein sequence ID" value="QJQ32380.1"/>
    <property type="molecule type" value="Genomic_DNA"/>
</dbReference>
<accession>A0A6M4AVF5</accession>
<feature type="domain" description="Peptidase S74" evidence="1">
    <location>
        <begin position="359"/>
        <end position="461"/>
    </location>
</feature>
<protein>
    <recommendedName>
        <fullName evidence="1">Peptidase S74 domain-containing protein</fullName>
    </recommendedName>
</protein>
<dbReference type="Gene3D" id="4.10.1090.10">
    <property type="entry name" value="Endosialidase, domain 4"/>
    <property type="match status" value="1"/>
</dbReference>
<dbReference type="Gene3D" id="1.20.5.1240">
    <property type="entry name" value="Endo-n-acetylneuraminidase"/>
    <property type="match status" value="1"/>
</dbReference>
<evidence type="ECO:0000313" key="3">
    <source>
        <dbReference type="Proteomes" id="UP000503018"/>
    </source>
</evidence>
<reference evidence="2 3" key="1">
    <citation type="submission" date="2020-01" db="EMBL/GenBank/DDBJ databases">
        <title>Sphingomonas sp. strain CSW-10.</title>
        <authorList>
            <person name="Chen W.-M."/>
        </authorList>
    </citation>
    <scope>NUCLEOTIDE SEQUENCE [LARGE SCALE GENOMIC DNA]</scope>
    <source>
        <strain evidence="2 3">CSW-10</strain>
    </source>
</reference>
<dbReference type="InterPro" id="IPR030392">
    <property type="entry name" value="S74_ICA"/>
</dbReference>
<dbReference type="RefSeq" id="WP_169945581.1">
    <property type="nucleotide sequence ID" value="NZ_CP053015.1"/>
</dbReference>
<dbReference type="KEGG" id="slan:GV829_07890"/>
<evidence type="ECO:0000313" key="2">
    <source>
        <dbReference type="EMBL" id="QJQ32380.1"/>
    </source>
</evidence>
<organism evidence="2 3">
    <name type="scientific">Sphingomonas lacunae</name>
    <dbReference type="NCBI Taxonomy" id="2698828"/>
    <lineage>
        <taxon>Bacteria</taxon>
        <taxon>Pseudomonadati</taxon>
        <taxon>Pseudomonadota</taxon>
        <taxon>Alphaproteobacteria</taxon>
        <taxon>Sphingomonadales</taxon>
        <taxon>Sphingomonadaceae</taxon>
        <taxon>Sphingomonas</taxon>
    </lineage>
</organism>
<gene>
    <name evidence="2" type="ORF">GV829_07890</name>
</gene>
<proteinExistence type="predicted"/>